<gene>
    <name evidence="2" type="ORF">E4L96_23025</name>
</gene>
<proteinExistence type="predicted"/>
<feature type="domain" description="PAS fold" evidence="1">
    <location>
        <begin position="132"/>
        <end position="242"/>
    </location>
</feature>
<reference evidence="2 3" key="1">
    <citation type="submission" date="2019-03" db="EMBL/GenBank/DDBJ databases">
        <title>Draft Genome Sequence of Massilia arenosa sp. nov., a Novel Massilia Species Isolated from a Sandy-loam Maize Soil.</title>
        <authorList>
            <person name="Raths R."/>
            <person name="Peta V."/>
            <person name="Bucking H."/>
        </authorList>
    </citation>
    <scope>NUCLEOTIDE SEQUENCE [LARGE SCALE GENOMIC DNA]</scope>
    <source>
        <strain evidence="2 3">MC02</strain>
    </source>
</reference>
<dbReference type="EMBL" id="SPVF01000274">
    <property type="protein sequence ID" value="TFW10691.1"/>
    <property type="molecule type" value="Genomic_DNA"/>
</dbReference>
<evidence type="ECO:0000313" key="3">
    <source>
        <dbReference type="Proteomes" id="UP000298438"/>
    </source>
</evidence>
<sequence>MYRIALSSSPACKILLARGLAALPQQVSLDHVTSIRALAAFLRWNVPHAVLVASSTCPAEELREHQLLQPGCGPLFVYTEDDRSLRGPLHGHWGLLASALAPSDLPAVLLPRMIEAMAEDHTRCEGALNVSSVLARSADAIIITDHHGRIGFANAAARLLLQWEDTIPVDTEIARAMPLLDPVNLSAVEHPIVIALDRRAPVREALGYMLRRADSSTVWIEDVSEPLYAETGEIKGAVMHFHEKPAGSTGPAG</sequence>
<dbReference type="SUPFAM" id="SSF55785">
    <property type="entry name" value="PYP-like sensor domain (PAS domain)"/>
    <property type="match status" value="1"/>
</dbReference>
<name>A0A4Y9RQY6_9BURK</name>
<dbReference type="Gene3D" id="3.30.450.20">
    <property type="entry name" value="PAS domain"/>
    <property type="match status" value="1"/>
</dbReference>
<dbReference type="Proteomes" id="UP000298438">
    <property type="component" value="Unassembled WGS sequence"/>
</dbReference>
<organism evidence="2 3">
    <name type="scientific">Zemynaea arenosa</name>
    <dbReference type="NCBI Taxonomy" id="2561931"/>
    <lineage>
        <taxon>Bacteria</taxon>
        <taxon>Pseudomonadati</taxon>
        <taxon>Pseudomonadota</taxon>
        <taxon>Betaproteobacteria</taxon>
        <taxon>Burkholderiales</taxon>
        <taxon>Oxalobacteraceae</taxon>
        <taxon>Telluria group</taxon>
        <taxon>Zemynaea</taxon>
    </lineage>
</organism>
<dbReference type="RefSeq" id="WP_135209558.1">
    <property type="nucleotide sequence ID" value="NZ_SPVF01000274.1"/>
</dbReference>
<evidence type="ECO:0000259" key="1">
    <source>
        <dbReference type="Pfam" id="PF00989"/>
    </source>
</evidence>
<dbReference type="CDD" id="cd00130">
    <property type="entry name" value="PAS"/>
    <property type="match status" value="1"/>
</dbReference>
<dbReference type="Pfam" id="PF00989">
    <property type="entry name" value="PAS"/>
    <property type="match status" value="1"/>
</dbReference>
<dbReference type="InterPro" id="IPR000014">
    <property type="entry name" value="PAS"/>
</dbReference>
<protein>
    <submittedName>
        <fullName evidence="2">PAS domain-containing protein</fullName>
    </submittedName>
</protein>
<dbReference type="AlphaFoldDB" id="A0A4Y9RQY6"/>
<comment type="caution">
    <text evidence="2">The sequence shown here is derived from an EMBL/GenBank/DDBJ whole genome shotgun (WGS) entry which is preliminary data.</text>
</comment>
<accession>A0A4Y9RQY6</accession>
<dbReference type="InterPro" id="IPR035965">
    <property type="entry name" value="PAS-like_dom_sf"/>
</dbReference>
<keyword evidence="3" id="KW-1185">Reference proteome</keyword>
<dbReference type="InterPro" id="IPR013767">
    <property type="entry name" value="PAS_fold"/>
</dbReference>
<dbReference type="GO" id="GO:0006355">
    <property type="term" value="P:regulation of DNA-templated transcription"/>
    <property type="evidence" value="ECO:0007669"/>
    <property type="project" value="InterPro"/>
</dbReference>
<evidence type="ECO:0000313" key="2">
    <source>
        <dbReference type="EMBL" id="TFW10691.1"/>
    </source>
</evidence>